<gene>
    <name evidence="1" type="ORF">M5X16_29125</name>
</gene>
<dbReference type="RefSeq" id="WP_042227579.1">
    <property type="nucleotide sequence ID" value="NZ_CP026520.1"/>
</dbReference>
<organism evidence="1 2">
    <name type="scientific">Paenibacillus chitinolyticus</name>
    <dbReference type="NCBI Taxonomy" id="79263"/>
    <lineage>
        <taxon>Bacteria</taxon>
        <taxon>Bacillati</taxon>
        <taxon>Bacillota</taxon>
        <taxon>Bacilli</taxon>
        <taxon>Bacillales</taxon>
        <taxon>Paenibacillaceae</taxon>
        <taxon>Paenibacillus</taxon>
    </lineage>
</organism>
<sequence>MVAASCNHEDLSCIKEAALNPILLDVLERDIKLMMDSEIKMKQIYARKLKHIQNLISEDFVDTKKDLKNRGLKIYEYKRDSKGVYAKFLCRGYHHEFSMLGVLIKSEVELRLAAYLAMDLKDDKTEI</sequence>
<dbReference type="InterPro" id="IPR058600">
    <property type="entry name" value="YhjD-like"/>
</dbReference>
<dbReference type="EMBL" id="JAMDMJ010000055">
    <property type="protein sequence ID" value="MCY9599816.1"/>
    <property type="molecule type" value="Genomic_DNA"/>
</dbReference>
<proteinExistence type="predicted"/>
<dbReference type="Proteomes" id="UP001527202">
    <property type="component" value="Unassembled WGS sequence"/>
</dbReference>
<dbReference type="Pfam" id="PF26325">
    <property type="entry name" value="YhjD"/>
    <property type="match status" value="1"/>
</dbReference>
<evidence type="ECO:0000313" key="2">
    <source>
        <dbReference type="Proteomes" id="UP001527202"/>
    </source>
</evidence>
<keyword evidence="2" id="KW-1185">Reference proteome</keyword>
<evidence type="ECO:0000313" key="1">
    <source>
        <dbReference type="EMBL" id="MCY9599816.1"/>
    </source>
</evidence>
<dbReference type="GeneID" id="95376115"/>
<reference evidence="1 2" key="1">
    <citation type="submission" date="2022-05" db="EMBL/GenBank/DDBJ databases">
        <title>Genome Sequencing of Bee-Associated Microbes.</title>
        <authorList>
            <person name="Dunlap C."/>
        </authorList>
    </citation>
    <scope>NUCLEOTIDE SEQUENCE [LARGE SCALE GENOMIC DNA]</scope>
    <source>
        <strain evidence="1 2">NRRL B-23120</strain>
    </source>
</reference>
<comment type="caution">
    <text evidence="1">The sequence shown here is derived from an EMBL/GenBank/DDBJ whole genome shotgun (WGS) entry which is preliminary data.</text>
</comment>
<accession>A0ABT4FN72</accession>
<name>A0ABT4FN72_9BACL</name>
<protein>
    <submittedName>
        <fullName evidence="1">Uncharacterized protein</fullName>
    </submittedName>
</protein>